<name>A0A143BKV9_9BACT</name>
<gene>
    <name evidence="3" type="ORF">GEMMAAP_14390</name>
</gene>
<evidence type="ECO:0000259" key="2">
    <source>
        <dbReference type="PROSITE" id="PS50110"/>
    </source>
</evidence>
<dbReference type="PROSITE" id="PS50110">
    <property type="entry name" value="RESPONSE_REGULATORY"/>
    <property type="match status" value="1"/>
</dbReference>
<proteinExistence type="predicted"/>
<dbReference type="EMBL" id="CP011454">
    <property type="protein sequence ID" value="AMW05669.1"/>
    <property type="molecule type" value="Genomic_DNA"/>
</dbReference>
<accession>A0A143BKV9</accession>
<sequence length="152" mass="16303">MTDADACVSVKRTRGESDLSSPLILLIDPDPVRRAARATELRGCWARVAELPDASRVANALRAAHVDVVVVCADDPTVCQQLVHETRAQITAAEESVPLIAWQVDATGPCASRAIMLHIGADSVLEAPSSTTDLLANAFALRRLMRDVHLRG</sequence>
<dbReference type="KEGG" id="gph:GEMMAAP_14390"/>
<evidence type="ECO:0000313" key="3">
    <source>
        <dbReference type="EMBL" id="AMW05669.1"/>
    </source>
</evidence>
<evidence type="ECO:0000313" key="4">
    <source>
        <dbReference type="Proteomes" id="UP000076404"/>
    </source>
</evidence>
<dbReference type="AlphaFoldDB" id="A0A143BKV9"/>
<dbReference type="InterPro" id="IPR001789">
    <property type="entry name" value="Sig_transdc_resp-reg_receiver"/>
</dbReference>
<keyword evidence="4" id="KW-1185">Reference proteome</keyword>
<dbReference type="GO" id="GO:0000160">
    <property type="term" value="P:phosphorelay signal transduction system"/>
    <property type="evidence" value="ECO:0007669"/>
    <property type="project" value="InterPro"/>
</dbReference>
<dbReference type="RefSeq" id="WP_026848618.1">
    <property type="nucleotide sequence ID" value="NZ_CP011454.1"/>
</dbReference>
<comment type="caution">
    <text evidence="1">Lacks conserved residue(s) required for the propagation of feature annotation.</text>
</comment>
<organism evidence="3 4">
    <name type="scientific">Gemmatimonas phototrophica</name>
    <dbReference type="NCBI Taxonomy" id="1379270"/>
    <lineage>
        <taxon>Bacteria</taxon>
        <taxon>Pseudomonadati</taxon>
        <taxon>Gemmatimonadota</taxon>
        <taxon>Gemmatimonadia</taxon>
        <taxon>Gemmatimonadales</taxon>
        <taxon>Gemmatimonadaceae</taxon>
        <taxon>Gemmatimonas</taxon>
    </lineage>
</organism>
<evidence type="ECO:0000256" key="1">
    <source>
        <dbReference type="PROSITE-ProRule" id="PRU00169"/>
    </source>
</evidence>
<protein>
    <recommendedName>
        <fullName evidence="2">Response regulatory domain-containing protein</fullName>
    </recommendedName>
</protein>
<reference evidence="3 4" key="2">
    <citation type="journal article" date="2016" name="Environ. Microbiol. Rep.">
        <title>Metagenomic evidence for the presence of phototrophic Gemmatimonadetes bacteria in diverse environments.</title>
        <authorList>
            <person name="Zeng Y."/>
            <person name="Baumbach J."/>
            <person name="Barbosa E.G."/>
            <person name="Azevedo V."/>
            <person name="Zhang C."/>
            <person name="Koblizek M."/>
        </authorList>
    </citation>
    <scope>NUCLEOTIDE SEQUENCE [LARGE SCALE GENOMIC DNA]</scope>
    <source>
        <strain evidence="3 4">AP64</strain>
    </source>
</reference>
<dbReference type="Proteomes" id="UP000076404">
    <property type="component" value="Chromosome"/>
</dbReference>
<feature type="domain" description="Response regulatory" evidence="2">
    <location>
        <begin position="23"/>
        <end position="142"/>
    </location>
</feature>
<reference evidence="3 4" key="1">
    <citation type="journal article" date="2014" name="Proc. Natl. Acad. Sci. U.S.A.">
        <title>Functional type 2 photosynthetic reaction centers found in the rare bacterial phylum Gemmatimonadetes.</title>
        <authorList>
            <person name="Zeng Y."/>
            <person name="Feng F."/>
            <person name="Medova H."/>
            <person name="Dean J."/>
            <person name="Koblizek M."/>
        </authorList>
    </citation>
    <scope>NUCLEOTIDE SEQUENCE [LARGE SCALE GENOMIC DNA]</scope>
    <source>
        <strain evidence="3 4">AP64</strain>
    </source>
</reference>